<sequence length="564" mass="63323">MRHALLSSGRAQLLEPVGSGGHDQLAGTIIVNAVDVEQVIYRLLGQVFAGNYAAHRQFHRQILVHTLKREQVFGRMGVCQLFLCSDGFSQQTILGTSAKLVDDFFVKAVDVEHFFQRYVGNLFQAGEAFINQHLCQFFIDFEFFDEIAQDVTGFSLLLGLDVRFGHYVQGPASQLTCQTHVLTATTNSLGQVVRSHCDIHCMRVFIYDDCRYFCRRHCIDHELRRVIVPKNDIHTLATQLAGNSLNSRTAHADTGTLRIDSFILGANSDFRTRTRVTGGSHHLDETFGNFRHFNAEKLDQHFWRSTRQNQLRTTVFGTNFLQQSTDANTDPESFPGNDVFTSQQGFGIVTQVNDDIVTCNLFNSTRNDFTQTLTVGIDYLSTLGFTNFLHNDLLGGLCGDTTEFDGIDFLFDQVARNGTWLLDLSLVYGQFVRRIVQIFVFDNCPATESLVVACLAIDLYTQFYFIFKTFLGSGGKSQLQRFKNYTCRNALFIGHRLNNQQYFFAHRTPRLSQAIGSAGSAVTGTSQSNVGIMLALSIMSIGNRNSWSSTCTTTSCSSTPRRRP</sequence>
<protein>
    <submittedName>
        <fullName evidence="1">Uncharacterized protein</fullName>
    </submittedName>
</protein>
<gene>
    <name evidence="1" type="ORF">ALQ05_05539</name>
</gene>
<dbReference type="EMBL" id="RBRD01000084">
    <property type="protein sequence ID" value="RMQ39928.1"/>
    <property type="molecule type" value="Genomic_DNA"/>
</dbReference>
<organism evidence="1 2">
    <name type="scientific">Pseudomonas amygdali pv. mori</name>
    <dbReference type="NCBI Taxonomy" id="34065"/>
    <lineage>
        <taxon>Bacteria</taxon>
        <taxon>Pseudomonadati</taxon>
        <taxon>Pseudomonadota</taxon>
        <taxon>Gammaproteobacteria</taxon>
        <taxon>Pseudomonadales</taxon>
        <taxon>Pseudomonadaceae</taxon>
        <taxon>Pseudomonas</taxon>
        <taxon>Pseudomonas amygdali</taxon>
    </lineage>
</organism>
<comment type="caution">
    <text evidence="1">The sequence shown here is derived from an EMBL/GenBank/DDBJ whole genome shotgun (WGS) entry which is preliminary data.</text>
</comment>
<accession>A0A3M4LEK6</accession>
<dbReference type="AlphaFoldDB" id="A0A3M4LEK6"/>
<dbReference type="Proteomes" id="UP000279553">
    <property type="component" value="Unassembled WGS sequence"/>
</dbReference>
<proteinExistence type="predicted"/>
<reference evidence="1 2" key="1">
    <citation type="submission" date="2018-08" db="EMBL/GenBank/DDBJ databases">
        <title>Recombination of ecologically and evolutionarily significant loci maintains genetic cohesion in the Pseudomonas syringae species complex.</title>
        <authorList>
            <person name="Dillon M."/>
            <person name="Thakur S."/>
            <person name="Almeida R.N.D."/>
            <person name="Weir B.S."/>
            <person name="Guttman D.S."/>
        </authorList>
    </citation>
    <scope>NUCLEOTIDE SEQUENCE [LARGE SCALE GENOMIC DNA]</scope>
    <source>
        <strain evidence="1 2">ICMP 535</strain>
    </source>
</reference>
<evidence type="ECO:0000313" key="2">
    <source>
        <dbReference type="Proteomes" id="UP000279553"/>
    </source>
</evidence>
<evidence type="ECO:0000313" key="1">
    <source>
        <dbReference type="EMBL" id="RMQ39928.1"/>
    </source>
</evidence>
<name>A0A3M4LEK6_PSEA0</name>